<dbReference type="PANTHER" id="PTHR42924:SF3">
    <property type="entry name" value="POLYMERASE_HISTIDINOL PHOSPHATASE N-TERMINAL DOMAIN-CONTAINING PROTEIN"/>
    <property type="match status" value="1"/>
</dbReference>
<gene>
    <name evidence="2" type="ORF">H8Z83_09870</name>
</gene>
<evidence type="ECO:0000313" key="3">
    <source>
        <dbReference type="Proteomes" id="UP000620327"/>
    </source>
</evidence>
<dbReference type="InterPro" id="IPR016195">
    <property type="entry name" value="Pol/histidinol_Pase-like"/>
</dbReference>
<dbReference type="AlphaFoldDB" id="A0A923MH75"/>
<accession>A0A923MH75</accession>
<dbReference type="Gene3D" id="3.20.20.140">
    <property type="entry name" value="Metal-dependent hydrolases"/>
    <property type="match status" value="1"/>
</dbReference>
<dbReference type="EMBL" id="JACOQI010000008">
    <property type="protein sequence ID" value="MBC5770625.1"/>
    <property type="molecule type" value="Genomic_DNA"/>
</dbReference>
<evidence type="ECO:0000259" key="1">
    <source>
        <dbReference type="SMART" id="SM00481"/>
    </source>
</evidence>
<comment type="caution">
    <text evidence="2">The sequence shown here is derived from an EMBL/GenBank/DDBJ whole genome shotgun (WGS) entry which is preliminary data.</text>
</comment>
<dbReference type="InterPro" id="IPR052018">
    <property type="entry name" value="PHP_domain"/>
</dbReference>
<reference evidence="2" key="1">
    <citation type="submission" date="2020-08" db="EMBL/GenBank/DDBJ databases">
        <title>Genome public.</title>
        <authorList>
            <person name="Liu C."/>
            <person name="Sun Q."/>
        </authorList>
    </citation>
    <scope>NUCLEOTIDE SEQUENCE</scope>
    <source>
        <strain evidence="2">BX15</strain>
    </source>
</reference>
<dbReference type="RefSeq" id="WP_187014866.1">
    <property type="nucleotide sequence ID" value="NZ_JACOQI010000008.1"/>
</dbReference>
<dbReference type="Proteomes" id="UP000620327">
    <property type="component" value="Unassembled WGS sequence"/>
</dbReference>
<proteinExistence type="predicted"/>
<feature type="domain" description="Polymerase/histidinol phosphatase N-terminal" evidence="1">
    <location>
        <begin position="7"/>
        <end position="73"/>
    </location>
</feature>
<dbReference type="SMART" id="SM00481">
    <property type="entry name" value="POLIIIAc"/>
    <property type="match status" value="1"/>
</dbReference>
<evidence type="ECO:0000313" key="2">
    <source>
        <dbReference type="EMBL" id="MBC5770625.1"/>
    </source>
</evidence>
<sequence length="331" mass="36520">MLKYRPFEMHCHTRHSDGTFLVPQLIESVAAYGYAGLALTDHNAVTGLLEVTEELQRKNNCLVLPGIEWTTFYGHLLVIGCDRFVDWRFVTPDTIDEALQEIRAAGGIAGVAHPCEVGSPLMCGCNWEFRVKRWDLMDYVEIWSGPDPHASAKNGLAMPWYDALLNQGYHLAISAGRDWHGPDKPGQIPLLTATYLGIDGDVTIENAKAAIRAGRTYVTTGPTVDVTLKQENRIYSLGQTAHPGPASVSVRIGMEERSSVWAHNEITPQSIRLVHNGKILAEQPYNGKPVDFSVSLVPGWLRVEVYGTALDRPADSIALTSPIYSADLRDE</sequence>
<name>A0A923MH75_9FIRM</name>
<protein>
    <submittedName>
        <fullName evidence="2">CehA/McbA family metallohydrolase</fullName>
    </submittedName>
</protein>
<dbReference type="Pfam" id="PF02811">
    <property type="entry name" value="PHP"/>
    <property type="match status" value="1"/>
</dbReference>
<dbReference type="NCBIfam" id="NF038032">
    <property type="entry name" value="CehA_McbA_metalo"/>
    <property type="match status" value="1"/>
</dbReference>
<dbReference type="SUPFAM" id="SSF89550">
    <property type="entry name" value="PHP domain-like"/>
    <property type="match status" value="1"/>
</dbReference>
<organism evidence="2 3">
    <name type="scientific">Dysosmobacter segnis</name>
    <dbReference type="NCBI Taxonomy" id="2763042"/>
    <lineage>
        <taxon>Bacteria</taxon>
        <taxon>Bacillati</taxon>
        <taxon>Bacillota</taxon>
        <taxon>Clostridia</taxon>
        <taxon>Eubacteriales</taxon>
        <taxon>Oscillospiraceae</taxon>
        <taxon>Dysosmobacter</taxon>
    </lineage>
</organism>
<dbReference type="PANTHER" id="PTHR42924">
    <property type="entry name" value="EXONUCLEASE"/>
    <property type="match status" value="1"/>
</dbReference>
<dbReference type="GO" id="GO:0035312">
    <property type="term" value="F:5'-3' DNA exonuclease activity"/>
    <property type="evidence" value="ECO:0007669"/>
    <property type="project" value="TreeGrafter"/>
</dbReference>
<dbReference type="InterPro" id="IPR003141">
    <property type="entry name" value="Pol/His_phosphatase_N"/>
</dbReference>
<keyword evidence="3" id="KW-1185">Reference proteome</keyword>
<dbReference type="GO" id="GO:0004534">
    <property type="term" value="F:5'-3' RNA exonuclease activity"/>
    <property type="evidence" value="ECO:0007669"/>
    <property type="project" value="TreeGrafter"/>
</dbReference>
<dbReference type="InterPro" id="IPR004013">
    <property type="entry name" value="PHP_dom"/>
</dbReference>